<gene>
    <name evidence="1" type="ORF">RMSM_01690</name>
</gene>
<reference evidence="1 2" key="1">
    <citation type="journal article" date="2013" name="Mar. Genomics">
        <title>Expression of sulfatases in Rhodopirellula baltica and the diversity of sulfatases in the genus Rhodopirellula.</title>
        <authorList>
            <person name="Wegner C.E."/>
            <person name="Richter-Heitmann T."/>
            <person name="Klindworth A."/>
            <person name="Klockow C."/>
            <person name="Richter M."/>
            <person name="Achstetter T."/>
            <person name="Glockner F.O."/>
            <person name="Harder J."/>
        </authorList>
    </citation>
    <scope>NUCLEOTIDE SEQUENCE [LARGE SCALE GENOMIC DNA]</scope>
    <source>
        <strain evidence="1 2">SM1</strain>
    </source>
</reference>
<comment type="caution">
    <text evidence="1">The sequence shown here is derived from an EMBL/GenBank/DDBJ whole genome shotgun (WGS) entry which is preliminary data.</text>
</comment>
<dbReference type="Proteomes" id="UP000011991">
    <property type="component" value="Unassembled WGS sequence"/>
</dbReference>
<evidence type="ECO:0000313" key="2">
    <source>
        <dbReference type="Proteomes" id="UP000011991"/>
    </source>
</evidence>
<name>M5RPX1_9BACT</name>
<dbReference type="EMBL" id="ANOG01000252">
    <property type="protein sequence ID" value="EMI21378.1"/>
    <property type="molecule type" value="Genomic_DNA"/>
</dbReference>
<protein>
    <submittedName>
        <fullName evidence="1">Uncharacterized protein</fullName>
    </submittedName>
</protein>
<proteinExistence type="predicted"/>
<evidence type="ECO:0000313" key="1">
    <source>
        <dbReference type="EMBL" id="EMI21378.1"/>
    </source>
</evidence>
<dbReference type="PATRIC" id="fig|1265738.3.peg.1680"/>
<sequence>MGRHAAVDLVVSAMALPGRSSAALTRVVDVASAVRTDHAAVCSKSVRSQSLAVAFDIVAMTSVGSQE</sequence>
<organism evidence="1 2">
    <name type="scientific">Rhodopirellula maiorica SM1</name>
    <dbReference type="NCBI Taxonomy" id="1265738"/>
    <lineage>
        <taxon>Bacteria</taxon>
        <taxon>Pseudomonadati</taxon>
        <taxon>Planctomycetota</taxon>
        <taxon>Planctomycetia</taxon>
        <taxon>Pirellulales</taxon>
        <taxon>Pirellulaceae</taxon>
        <taxon>Novipirellula</taxon>
    </lineage>
</organism>
<keyword evidence="2" id="KW-1185">Reference proteome</keyword>
<accession>M5RPX1</accession>
<dbReference type="AlphaFoldDB" id="M5RPX1"/>